<protein>
    <submittedName>
        <fullName evidence="1">Uncharacterized protein</fullName>
    </submittedName>
</protein>
<dbReference type="AlphaFoldDB" id="A0A565B4G9"/>
<gene>
    <name evidence="1" type="ORF">ANE_LOCUS7011</name>
</gene>
<proteinExistence type="predicted"/>
<dbReference type="Proteomes" id="UP000489600">
    <property type="component" value="Unassembled WGS sequence"/>
</dbReference>
<organism evidence="1 2">
    <name type="scientific">Arabis nemorensis</name>
    <dbReference type="NCBI Taxonomy" id="586526"/>
    <lineage>
        <taxon>Eukaryota</taxon>
        <taxon>Viridiplantae</taxon>
        <taxon>Streptophyta</taxon>
        <taxon>Embryophyta</taxon>
        <taxon>Tracheophyta</taxon>
        <taxon>Spermatophyta</taxon>
        <taxon>Magnoliopsida</taxon>
        <taxon>eudicotyledons</taxon>
        <taxon>Gunneridae</taxon>
        <taxon>Pentapetalae</taxon>
        <taxon>rosids</taxon>
        <taxon>malvids</taxon>
        <taxon>Brassicales</taxon>
        <taxon>Brassicaceae</taxon>
        <taxon>Arabideae</taxon>
        <taxon>Arabis</taxon>
    </lineage>
</organism>
<name>A0A565B4G9_9BRAS</name>
<sequence>MAKTDEPIIEPLSQRLERAPPVHQPNIRLKSCLKTPGKNGNGNRGTARVKFMLGGKETETTFPVSGRNNASSSSCVAMEFVSKNTQNIVPSTLPPILPLSSQNSKPKHVNNQVDHVEPPLDQSQVNISEEMMKLLLRCNDVVANVKGLLGYVPYHPL</sequence>
<evidence type="ECO:0000313" key="1">
    <source>
        <dbReference type="EMBL" id="VVA96566.1"/>
    </source>
</evidence>
<accession>A0A565B4G9</accession>
<evidence type="ECO:0000313" key="2">
    <source>
        <dbReference type="Proteomes" id="UP000489600"/>
    </source>
</evidence>
<keyword evidence="2" id="KW-1185">Reference proteome</keyword>
<comment type="caution">
    <text evidence="1">The sequence shown here is derived from an EMBL/GenBank/DDBJ whole genome shotgun (WGS) entry which is preliminary data.</text>
</comment>
<reference evidence="1" key="1">
    <citation type="submission" date="2019-07" db="EMBL/GenBank/DDBJ databases">
        <authorList>
            <person name="Dittberner H."/>
        </authorList>
    </citation>
    <scope>NUCLEOTIDE SEQUENCE [LARGE SCALE GENOMIC DNA]</scope>
</reference>
<dbReference type="EMBL" id="CABITT030000003">
    <property type="protein sequence ID" value="VVA96566.1"/>
    <property type="molecule type" value="Genomic_DNA"/>
</dbReference>